<dbReference type="AlphaFoldDB" id="A6H658"/>
<dbReference type="MGI" id="MGI:3643844">
    <property type="gene designation" value="Gm5115"/>
</dbReference>
<sequence length="254" mass="27108">MPPGSRACLAFLLAEGAEIVLDTLVVRGASLELGASLVVQEPSLVIITASMLAVKLENIVAAGMATVDLVMVDTVLEVVDLPFMVISLQAFEPWRVSLCSLSPVMMEATPLPNPETQVAVALPAVAAAVALVGCFPFVLGFVFWLCHLGQPYSLSPLSPASPSSGVAGWVRGCWLLLDTSLAERKDGEVTGRHRLQEFELSPAQGWQGLAALERTCFRQCSCMGRELKDSHDCVAAILIAVLWKVTPEHSKKGL</sequence>
<keyword evidence="1" id="KW-0812">Transmembrane</keyword>
<organism evidence="3">
    <name type="scientific">Mus musculus</name>
    <name type="common">Mouse</name>
    <dbReference type="NCBI Taxonomy" id="10090"/>
    <lineage>
        <taxon>Eukaryota</taxon>
        <taxon>Metazoa</taxon>
        <taxon>Chordata</taxon>
        <taxon>Craniata</taxon>
        <taxon>Vertebrata</taxon>
        <taxon>Euteleostomi</taxon>
        <taxon>Mammalia</taxon>
        <taxon>Eutheria</taxon>
        <taxon>Euarchontoglires</taxon>
        <taxon>Glires</taxon>
        <taxon>Rodentia</taxon>
        <taxon>Myomorpha</taxon>
        <taxon>Muroidea</taxon>
        <taxon>Muridae</taxon>
        <taxon>Murinae</taxon>
        <taxon>Mus</taxon>
        <taxon>Mus</taxon>
    </lineage>
</organism>
<accession>A6H658</accession>
<evidence type="ECO:0000313" key="4">
    <source>
        <dbReference type="MGI" id="MGI:3643844"/>
    </source>
</evidence>
<keyword evidence="1" id="KW-1133">Transmembrane helix</keyword>
<protein>
    <submittedName>
        <fullName evidence="3">Predicted gene, EG330602</fullName>
    </submittedName>
</protein>
<evidence type="ECO:0000256" key="1">
    <source>
        <dbReference type="SAM" id="Phobius"/>
    </source>
</evidence>
<evidence type="ECO:0000313" key="3">
    <source>
        <dbReference type="EMBL" id="AAI45761.1"/>
    </source>
</evidence>
<dbReference type="AGR" id="MGI:3643844"/>
<proteinExistence type="evidence at transcript level"/>
<feature type="chain" id="PRO_5002694592" evidence="2">
    <location>
        <begin position="17"/>
        <end position="254"/>
    </location>
</feature>
<reference evidence="3" key="1">
    <citation type="journal article" date="2004" name="Genome Res.">
        <title>The status, quality, and expansion of the NIH full-length cDNA project: the Mammalian Gene Collection (MGC).</title>
        <authorList>
            <consortium name="The MGC Project Team"/>
            <person name="Gerhard D.S."/>
            <person name="Wagner L."/>
            <person name="Feingold E.A."/>
            <person name="Shenmen C.M."/>
            <person name="Grouse L.H."/>
            <person name="Schuler G."/>
            <person name="Klein S.L."/>
            <person name="Old S."/>
            <person name="Rasooly R."/>
            <person name="Good P."/>
            <person name="Guyer M."/>
            <person name="Peck A.M."/>
            <person name="Derge J.G."/>
            <person name="Lipman D."/>
            <person name="Collins F.S."/>
            <person name="Jang W."/>
            <person name="Sherry S."/>
            <person name="Feolo M."/>
            <person name="Misquitta L."/>
            <person name="Lee E."/>
            <person name="Rotmistrovsky K."/>
            <person name="Greenhut S.F."/>
            <person name="Schaefer C.F."/>
            <person name="Buetow K."/>
            <person name="Bonner T.I."/>
            <person name="Haussler D."/>
            <person name="Kent J."/>
            <person name="Kiekhaus M."/>
            <person name="Furey T."/>
            <person name="Brent M."/>
            <person name="Prange C."/>
            <person name="Schreiber K."/>
            <person name="Shapiro N."/>
            <person name="Bhat N.K."/>
            <person name="Hopkins R.F."/>
            <person name="Hsie F."/>
            <person name="Driscoll T."/>
            <person name="Soares M.B."/>
            <person name="Casavant T.L."/>
            <person name="Scheetz T.E."/>
            <person name="Brown-stein M.J."/>
            <person name="Usdin T.B."/>
            <person name="Toshiyuki S."/>
            <person name="Carninci P."/>
            <person name="Piao Y."/>
            <person name="Dudekula D.B."/>
            <person name="Ko M.S."/>
            <person name="Kawakami K."/>
            <person name="Suzuki Y."/>
            <person name="Sugano S."/>
            <person name="Gruber C.E."/>
            <person name="Smith M.R."/>
            <person name="Simmons B."/>
            <person name="Moore T."/>
            <person name="Waterman R."/>
            <person name="Johnson S.L."/>
            <person name="Ruan Y."/>
            <person name="Wei C.L."/>
            <person name="Mathavan S."/>
            <person name="Gunaratne P.H."/>
            <person name="Wu J."/>
            <person name="Garcia A.M."/>
            <person name="Hulyk S.W."/>
            <person name="Fuh E."/>
            <person name="Yuan Y."/>
            <person name="Sneed A."/>
            <person name="Kowis C."/>
            <person name="Hodgson A."/>
            <person name="Muzny D.M."/>
            <person name="McPherson J."/>
            <person name="Gibbs R.A."/>
            <person name="Fahey J."/>
            <person name="Helton E."/>
            <person name="Ketteman M."/>
            <person name="Madan A."/>
            <person name="Rodrigues S."/>
            <person name="Sanchez A."/>
            <person name="Whiting M."/>
            <person name="Madari A."/>
            <person name="Young A.C."/>
            <person name="Wetherby K.D."/>
            <person name="Granite S.J."/>
            <person name="Kwong P.N."/>
            <person name="Brinkley C.P."/>
            <person name="Pearson R.L."/>
            <person name="Bouffard G.G."/>
            <person name="Blakesly R.W."/>
            <person name="Green E.D."/>
            <person name="Dickson M.C."/>
            <person name="Rodriguez A.C."/>
            <person name="Grimwood J."/>
            <person name="Schmutz J."/>
            <person name="Myers R.M."/>
            <person name="Butterfield Y.S."/>
            <person name="Griffith M."/>
            <person name="Griffith O.L."/>
            <person name="Krzywinski M.I."/>
            <person name="Liao N."/>
            <person name="Morin R."/>
            <person name="Morrin R."/>
            <person name="Palmquist D."/>
            <person name="Petrescu A.S."/>
            <person name="Skalska U."/>
            <person name="Smailus D.E."/>
            <person name="Stott J.M."/>
            <person name="Schnerch A."/>
            <person name="Schein J.E."/>
            <person name="Jones S.J."/>
            <person name="Holt R.A."/>
            <person name="Baross A."/>
            <person name="Marra M.A."/>
            <person name="Clifton S."/>
            <person name="Makowski K.A."/>
            <person name="Bosak S."/>
            <person name="Malek J."/>
        </authorList>
    </citation>
    <scope>NUCLEOTIDE SEQUENCE [LARGE SCALE MRNA]</scope>
    <source>
        <tissue evidence="3">Brain</tissue>
    </source>
</reference>
<name>A6H658_MOUSE</name>
<feature type="signal peptide" evidence="2">
    <location>
        <begin position="1"/>
        <end position="16"/>
    </location>
</feature>
<gene>
    <name evidence="4" type="primary">Gm5115</name>
    <name evidence="3" type="synonym">EG330602</name>
</gene>
<keyword evidence="1" id="KW-0472">Membrane</keyword>
<feature type="transmembrane region" description="Helical" evidence="1">
    <location>
        <begin position="120"/>
        <end position="146"/>
    </location>
</feature>
<evidence type="ECO:0000256" key="2">
    <source>
        <dbReference type="SAM" id="SignalP"/>
    </source>
</evidence>
<keyword evidence="2" id="KW-0732">Signal</keyword>
<dbReference type="EMBL" id="BC145760">
    <property type="protein sequence ID" value="AAI45761.1"/>
    <property type="molecule type" value="mRNA"/>
</dbReference>